<dbReference type="EMBL" id="CM037628">
    <property type="protein sequence ID" value="KAH7996705.1"/>
    <property type="molecule type" value="Genomic_DNA"/>
</dbReference>
<reference evidence="1" key="1">
    <citation type="submission" date="2021-08" db="EMBL/GenBank/DDBJ databases">
        <title>The first chromosome-level gecko genome reveals the dynamic sex chromosomes of Neotropical dwarf geckos (Sphaerodactylidae: Sphaerodactylus).</title>
        <authorList>
            <person name="Pinto B.J."/>
            <person name="Keating S.E."/>
            <person name="Gamble T."/>
        </authorList>
    </citation>
    <scope>NUCLEOTIDE SEQUENCE</scope>
    <source>
        <strain evidence="1">TG3544</strain>
    </source>
</reference>
<evidence type="ECO:0000313" key="2">
    <source>
        <dbReference type="Proteomes" id="UP000827872"/>
    </source>
</evidence>
<gene>
    <name evidence="1" type="ORF">K3G42_010236</name>
</gene>
<protein>
    <submittedName>
        <fullName evidence="1">Uncharacterized protein</fullName>
    </submittedName>
</protein>
<name>A0ACB8EVC8_9SAUR</name>
<dbReference type="Proteomes" id="UP000827872">
    <property type="component" value="Linkage Group LG15"/>
</dbReference>
<sequence>MKPNLDQDCDMGMRFMEFEVEEEQQIQKMKLLASCSQFQAPLPKSTKPTPSPATESGQQQVYIPKKAAAKSRQPRRRQRRSPSAPAPGAPREIPAEAVHQYAEIMEALDTSWEEEEDEKKAQRGRGDPRDQEDGMFPDPSLLQYIDQLCGDEEFVCKVEAVIHPQFMTDLLSAEKSHDPMDLVEELEEELNLTANQLSLLLIPLLRHFSQRNTSTRCSHPTNRQEGFLLSVKSALAVLSPQSRLAECHPIRAGRSSSRRKMGIGEAGPMPPAVLGLQRIPRRTASDIENSVLAKTEMRTNRTPNVLSGCCLPLLQASWAGLNLLPGVKSTRRLNDGRHSGYLKGLARLSAAGGRARF</sequence>
<keyword evidence="2" id="KW-1185">Reference proteome</keyword>
<evidence type="ECO:0000313" key="1">
    <source>
        <dbReference type="EMBL" id="KAH7996705.1"/>
    </source>
</evidence>
<proteinExistence type="predicted"/>
<comment type="caution">
    <text evidence="1">The sequence shown here is derived from an EMBL/GenBank/DDBJ whole genome shotgun (WGS) entry which is preliminary data.</text>
</comment>
<accession>A0ACB8EVC8</accession>
<organism evidence="1 2">
    <name type="scientific">Sphaerodactylus townsendi</name>
    <dbReference type="NCBI Taxonomy" id="933632"/>
    <lineage>
        <taxon>Eukaryota</taxon>
        <taxon>Metazoa</taxon>
        <taxon>Chordata</taxon>
        <taxon>Craniata</taxon>
        <taxon>Vertebrata</taxon>
        <taxon>Euteleostomi</taxon>
        <taxon>Lepidosauria</taxon>
        <taxon>Squamata</taxon>
        <taxon>Bifurcata</taxon>
        <taxon>Gekkota</taxon>
        <taxon>Sphaerodactylidae</taxon>
        <taxon>Sphaerodactylus</taxon>
    </lineage>
</organism>